<protein>
    <submittedName>
        <fullName evidence="4">TauD/TfdA family dioxygenase</fullName>
    </submittedName>
</protein>
<dbReference type="RefSeq" id="WP_336543091.1">
    <property type="nucleotide sequence ID" value="NZ_JBBAYL010000007.1"/>
</dbReference>
<dbReference type="EMBL" id="JBBAYM010000030">
    <property type="protein sequence ID" value="MEI5614558.1"/>
    <property type="molecule type" value="Genomic_DNA"/>
</dbReference>
<evidence type="ECO:0000256" key="1">
    <source>
        <dbReference type="ARBA" id="ARBA00023002"/>
    </source>
</evidence>
<proteinExistence type="predicted"/>
<evidence type="ECO:0000313" key="4">
    <source>
        <dbReference type="EMBL" id="MEI5614558.1"/>
    </source>
</evidence>
<evidence type="ECO:0000313" key="5">
    <source>
        <dbReference type="Proteomes" id="UP001365781"/>
    </source>
</evidence>
<comment type="caution">
    <text evidence="4">The sequence shown here is derived from an EMBL/GenBank/DDBJ whole genome shotgun (WGS) entry which is preliminary data.</text>
</comment>
<keyword evidence="2" id="KW-0408">Iron</keyword>
<dbReference type="InterPro" id="IPR042098">
    <property type="entry name" value="TauD-like_sf"/>
</dbReference>
<dbReference type="Proteomes" id="UP001365781">
    <property type="component" value="Unassembled WGS sequence"/>
</dbReference>
<dbReference type="GO" id="GO:0051213">
    <property type="term" value="F:dioxygenase activity"/>
    <property type="evidence" value="ECO:0007669"/>
    <property type="project" value="UniProtKB-KW"/>
</dbReference>
<evidence type="ECO:0000259" key="3">
    <source>
        <dbReference type="Pfam" id="PF02668"/>
    </source>
</evidence>
<evidence type="ECO:0000256" key="2">
    <source>
        <dbReference type="ARBA" id="ARBA00023004"/>
    </source>
</evidence>
<dbReference type="Gene3D" id="3.60.130.10">
    <property type="entry name" value="Clavaminate synthase-like"/>
    <property type="match status" value="1"/>
</dbReference>
<gene>
    <name evidence="4" type="ORF">WB403_36050</name>
</gene>
<dbReference type="SUPFAM" id="SSF51197">
    <property type="entry name" value="Clavaminate synthase-like"/>
    <property type="match status" value="1"/>
</dbReference>
<accession>A0ABU8GN19</accession>
<dbReference type="InterPro" id="IPR003819">
    <property type="entry name" value="TauD/TfdA-like"/>
</dbReference>
<dbReference type="Pfam" id="PF02668">
    <property type="entry name" value="TauD"/>
    <property type="match status" value="1"/>
</dbReference>
<feature type="domain" description="TauD/TfdA-like" evidence="3">
    <location>
        <begin position="59"/>
        <end position="251"/>
    </location>
</feature>
<sequence>MAARAAEDAGITVSDLPVDENLVATPPSWHIAAKEGAAIREELVLLLVASALGDPFAWSNQQNGRLVHDVCPSKGQETSLTSASSQAQLTLHTEDVFHACRGDYVALMCLRNPDGVGTTVARVDSVSLSDSMRDVLHQDRFRFYPDDSHEYGIVEGETAGLDKRPHEQGAVLFGPAEFPYLRMNADFTCPRSGDTEAAKAMAEFGEQLNGTAERVVLRPGTVAFLDNYRVVHGRDVFIPRYDGTDRWLKRTSVVRDLRRTYVETRKRSRVLA</sequence>
<reference evidence="4 5" key="1">
    <citation type="submission" date="2024-03" db="EMBL/GenBank/DDBJ databases">
        <title>First Report of Pectobacterium brasiliscabiei causing potato scab in china.</title>
        <authorList>
            <person name="Handique U."/>
        </authorList>
    </citation>
    <scope>NUCLEOTIDE SEQUENCE [LARGE SCALE GENOMIC DNA]</scope>
    <source>
        <strain evidence="4 5">ZRIMU1503</strain>
    </source>
</reference>
<organism evidence="4 5">
    <name type="scientific">Streptomyces brasiliscabiei</name>
    <dbReference type="NCBI Taxonomy" id="2736302"/>
    <lineage>
        <taxon>Bacteria</taxon>
        <taxon>Bacillati</taxon>
        <taxon>Actinomycetota</taxon>
        <taxon>Actinomycetes</taxon>
        <taxon>Kitasatosporales</taxon>
        <taxon>Streptomycetaceae</taxon>
        <taxon>Streptomyces</taxon>
    </lineage>
</organism>
<keyword evidence="4" id="KW-0223">Dioxygenase</keyword>
<keyword evidence="5" id="KW-1185">Reference proteome</keyword>
<name>A0ABU8GN19_9ACTN</name>
<keyword evidence="1" id="KW-0560">Oxidoreductase</keyword>